<dbReference type="Proteomes" id="UP000078543">
    <property type="component" value="Unassembled WGS sequence"/>
</dbReference>
<dbReference type="InterPro" id="IPR029062">
    <property type="entry name" value="Class_I_gatase-like"/>
</dbReference>
<proteinExistence type="predicted"/>
<keyword evidence="1" id="KW-0472">Membrane</keyword>
<evidence type="ECO:0000313" key="2">
    <source>
        <dbReference type="EMBL" id="OAN55126.1"/>
    </source>
</evidence>
<sequence length="675" mass="72045">MNASLHFAPLLDWSHLAVLALAFLAVAAFAVLRRARGAWWRLALFAVLTAALAGPRLTVAERQSLPDIALVLMDDSPSNRIDGRAERAEAALAGVRERLARLPNLEVRVERVAGTDQGTRLFEAADRALAEIGRRRLAGIVAITDGRIHDASPPPRLDAPLHVLLTGTATERDRRLTIVRQPGFALVGKSAPITLRIDDPGQTAPVRLTVAIDGTPLIDSAQPVNRDLHLDIPIRHGGTNLVELAAEAAAGELSDANNRQLVSVSGVRDRLKVLLVSGEPHAGERAWRNLLKADPSVDLVHFTILRPPEKDDLTPIRELSLITFPVRELFEEKLPDFDLVVFDRYRGRGILTGGYYQALADYVRKGGALLVSVGPEFAEPGALSESSLGAVLPAAPTGQVIEKSFRPRLAEIGRRHPVSGPLAAAEAGWGPWVRQIAVGPSAGQTVLTGTDGRPLLVLNRVGEGRVGLLLSDTAWLWARGHEGGGPHDELLRRLAHWLMQEPELEEEALAAEIRAGRLEVTRRTLADQAGPITVTRPDGSSADHPLVPGTDGAFHASLPADQPGLWRISAGAFHTVAAHGGASPLEMGELTATAAILAPIAAASRGSTTQLAKDGIPDIRRVAGGGATAGNGWIGVVARDEFVVTGARDVPFFTPILLLFLSLGAILAAWWREGR</sequence>
<protein>
    <recommendedName>
        <fullName evidence="4">Glutamine amidotransferase domain-containing protein</fullName>
    </recommendedName>
</protein>
<evidence type="ECO:0000256" key="1">
    <source>
        <dbReference type="SAM" id="Phobius"/>
    </source>
</evidence>
<dbReference type="Gene3D" id="3.40.50.880">
    <property type="match status" value="1"/>
</dbReference>
<reference evidence="2 3" key="1">
    <citation type="submission" date="2016-04" db="EMBL/GenBank/DDBJ databases">
        <title>Draft genome sequence of freshwater magnetotactic bacteria Magnetospirillum marisnigri SP-1 and Magnetospirillum moscoviense BB-1.</title>
        <authorList>
            <person name="Koziaeva V."/>
            <person name="Dziuba M.V."/>
            <person name="Ivanov T.M."/>
            <person name="Kuznetsov B."/>
            <person name="Grouzdev D.S."/>
        </authorList>
    </citation>
    <scope>NUCLEOTIDE SEQUENCE [LARGE SCALE GENOMIC DNA]</scope>
    <source>
        <strain evidence="2 3">BB-1</strain>
    </source>
</reference>
<dbReference type="OrthoDB" id="9769144at2"/>
<dbReference type="SUPFAM" id="SSF52317">
    <property type="entry name" value="Class I glutamine amidotransferase-like"/>
    <property type="match status" value="1"/>
</dbReference>
<evidence type="ECO:0008006" key="4">
    <source>
        <dbReference type="Google" id="ProtNLM"/>
    </source>
</evidence>
<feature type="transmembrane region" description="Helical" evidence="1">
    <location>
        <begin position="13"/>
        <end position="32"/>
    </location>
</feature>
<dbReference type="STRING" id="1437059.A6A05_00775"/>
<keyword evidence="1" id="KW-1133">Transmembrane helix</keyword>
<dbReference type="PANTHER" id="PTHR37947">
    <property type="entry name" value="BLL2462 PROTEIN"/>
    <property type="match status" value="1"/>
</dbReference>
<organism evidence="2 3">
    <name type="scientific">Magnetospirillum moscoviense</name>
    <dbReference type="NCBI Taxonomy" id="1437059"/>
    <lineage>
        <taxon>Bacteria</taxon>
        <taxon>Pseudomonadati</taxon>
        <taxon>Pseudomonadota</taxon>
        <taxon>Alphaproteobacteria</taxon>
        <taxon>Rhodospirillales</taxon>
        <taxon>Rhodospirillaceae</taxon>
        <taxon>Magnetospirillum</taxon>
    </lineage>
</organism>
<dbReference type="RefSeq" id="WP_068498253.1">
    <property type="nucleotide sequence ID" value="NZ_LWQU01000104.1"/>
</dbReference>
<dbReference type="AlphaFoldDB" id="A0A178MWJ8"/>
<gene>
    <name evidence="2" type="ORF">A6A05_00775</name>
</gene>
<keyword evidence="1" id="KW-0812">Transmembrane</keyword>
<feature type="transmembrane region" description="Helical" evidence="1">
    <location>
        <begin position="652"/>
        <end position="671"/>
    </location>
</feature>
<dbReference type="EMBL" id="LWQU01000104">
    <property type="protein sequence ID" value="OAN55126.1"/>
    <property type="molecule type" value="Genomic_DNA"/>
</dbReference>
<feature type="transmembrane region" description="Helical" evidence="1">
    <location>
        <begin position="39"/>
        <end position="57"/>
    </location>
</feature>
<name>A0A178MWJ8_9PROT</name>
<accession>A0A178MWJ8</accession>
<dbReference type="PANTHER" id="PTHR37947:SF1">
    <property type="entry name" value="BLL2462 PROTEIN"/>
    <property type="match status" value="1"/>
</dbReference>
<evidence type="ECO:0000313" key="3">
    <source>
        <dbReference type="Proteomes" id="UP000078543"/>
    </source>
</evidence>
<comment type="caution">
    <text evidence="2">The sequence shown here is derived from an EMBL/GenBank/DDBJ whole genome shotgun (WGS) entry which is preliminary data.</text>
</comment>
<keyword evidence="3" id="KW-1185">Reference proteome</keyword>